<feature type="region of interest" description="Disordered" evidence="1">
    <location>
        <begin position="799"/>
        <end position="831"/>
    </location>
</feature>
<dbReference type="EMBL" id="JAKCXM010000008">
    <property type="protein sequence ID" value="KAJ0408840.1"/>
    <property type="molecule type" value="Genomic_DNA"/>
</dbReference>
<accession>A0AAD5MAN6</accession>
<comment type="caution">
    <text evidence="2">The sequence shown here is derived from an EMBL/GenBank/DDBJ whole genome shotgun (WGS) entry which is preliminary data.</text>
</comment>
<feature type="compositionally biased region" description="Acidic residues" evidence="1">
    <location>
        <begin position="12"/>
        <end position="21"/>
    </location>
</feature>
<feature type="compositionally biased region" description="Polar residues" evidence="1">
    <location>
        <begin position="1"/>
        <end position="11"/>
    </location>
</feature>
<keyword evidence="3" id="KW-1185">Reference proteome</keyword>
<sequence>MNDSDGSTTESENFDDADALSDVEASERRDETFLVAVAGPVHASAGHVKSDPVAATAPPPVVPTRPRRVPLLFPSRSLTAAATQSLGSANAGGEQPPRPSISRKRVRGDDISGADTSAPPSRRQALAQEIASVAHEPTYDEDEEPIELPLLSDDDDDERGAPQAKALEPAPSLGYRLDPRCPRCRAPVLHRDASDVMPRECWAQCICCRIAMIRSAFPSSEWATSAPRCVYCSRFKHRVERPYRSVLPWRQSRDDFRRAAAVATELVRRFQAAHAPSPVELVEHPMLVATQSQLELLTQSVDTLKESDGRWLSARADVPSSIRFELEEEQGRLERVETKLRQLLVLVSVQLLERHGATDLPADIQTVLQRSSKKAQRAIVHRAAEVSRHRLQVVLSAAARTWLGKVNGGDAKSDKPIESSADADLHVDARDVSVKVETPAPVGVIQPTPQGPIIGRGPRRVPLLFSRPSTAPVGAPVAVRTERVVSIPPVGARQVRPLLPNRPQSLPQPSKKVAQARIEPKTRPQPPSSSAKARQPVRPQPQSSSEPPTRKTETPAAGRDSQDQAKPEASEARRCFTCSGLLLHRDADGIVPDSFLKRCSCCRSRFTFSVFTKPHWRNKDDEARVCSYCMPERRQTEPTIVPWRQRLEDVRATSKAATNAINGLDASIAAKNKEATNHLLEAHKAILKRVSDIGTLRFLLKNCIAAIAGDATMSPIEFELQEEFDQLGRFEIDERVKLVVVLGEVLAANGAAVPSDVQALVASKSAKQRRRIVENATNERLGIQFRLTQPALAMTRKIEKTRKKEARQQATTTKKKKKKKKGGDGPAGATP</sequence>
<proteinExistence type="predicted"/>
<feature type="compositionally biased region" description="Polar residues" evidence="1">
    <location>
        <begin position="76"/>
        <end position="88"/>
    </location>
</feature>
<feature type="region of interest" description="Disordered" evidence="1">
    <location>
        <begin position="1"/>
        <end position="29"/>
    </location>
</feature>
<protein>
    <submittedName>
        <fullName evidence="2">Uncharacterized protein</fullName>
    </submittedName>
</protein>
<gene>
    <name evidence="2" type="ORF">P43SY_000736</name>
</gene>
<feature type="compositionally biased region" description="Acidic residues" evidence="1">
    <location>
        <begin position="139"/>
        <end position="158"/>
    </location>
</feature>
<feature type="region of interest" description="Disordered" evidence="1">
    <location>
        <begin position="43"/>
        <end position="171"/>
    </location>
</feature>
<dbReference type="Proteomes" id="UP001209570">
    <property type="component" value="Unassembled WGS sequence"/>
</dbReference>
<reference evidence="2" key="1">
    <citation type="submission" date="2021-12" db="EMBL/GenBank/DDBJ databases">
        <title>Prjna785345.</title>
        <authorList>
            <person name="Rujirawat T."/>
            <person name="Krajaejun T."/>
        </authorList>
    </citation>
    <scope>NUCLEOTIDE SEQUENCE</scope>
    <source>
        <strain evidence="2">Pi057C3</strain>
    </source>
</reference>
<organism evidence="2 3">
    <name type="scientific">Pythium insidiosum</name>
    <name type="common">Pythiosis disease agent</name>
    <dbReference type="NCBI Taxonomy" id="114742"/>
    <lineage>
        <taxon>Eukaryota</taxon>
        <taxon>Sar</taxon>
        <taxon>Stramenopiles</taxon>
        <taxon>Oomycota</taxon>
        <taxon>Peronosporomycetes</taxon>
        <taxon>Pythiales</taxon>
        <taxon>Pythiaceae</taxon>
        <taxon>Pythium</taxon>
    </lineage>
</organism>
<evidence type="ECO:0000313" key="3">
    <source>
        <dbReference type="Proteomes" id="UP001209570"/>
    </source>
</evidence>
<name>A0AAD5MAN6_PYTIN</name>
<evidence type="ECO:0000256" key="1">
    <source>
        <dbReference type="SAM" id="MobiDB-lite"/>
    </source>
</evidence>
<feature type="region of interest" description="Disordered" evidence="1">
    <location>
        <begin position="495"/>
        <end position="570"/>
    </location>
</feature>
<feature type="compositionally biased region" description="Basic and acidic residues" evidence="1">
    <location>
        <begin position="560"/>
        <end position="570"/>
    </location>
</feature>
<evidence type="ECO:0000313" key="2">
    <source>
        <dbReference type="EMBL" id="KAJ0408840.1"/>
    </source>
</evidence>
<dbReference type="AlphaFoldDB" id="A0AAD5MAN6"/>